<keyword evidence="4 12" id="KW-0812">Transmembrane</keyword>
<dbReference type="PRINTS" id="PR00248">
    <property type="entry name" value="GPCRMGR"/>
</dbReference>
<keyword evidence="9" id="KW-0675">Receptor</keyword>
<evidence type="ECO:0000256" key="4">
    <source>
        <dbReference type="ARBA" id="ARBA00022692"/>
    </source>
</evidence>
<dbReference type="InterPro" id="IPR028082">
    <property type="entry name" value="Peripla_BP_I"/>
</dbReference>
<keyword evidence="10" id="KW-0325">Glycoprotein</keyword>
<accession>A0A8C4TMI3</accession>
<keyword evidence="16" id="KW-1185">Reference proteome</keyword>
<evidence type="ECO:0000256" key="8">
    <source>
        <dbReference type="ARBA" id="ARBA00023136"/>
    </source>
</evidence>
<comment type="subcellular location">
    <subcellularLocation>
        <location evidence="1">Cell membrane</location>
        <topology evidence="1">Multi-pass membrane protein</topology>
    </subcellularLocation>
</comment>
<comment type="similarity">
    <text evidence="2">Belongs to the G-protein coupled receptor 3 family.</text>
</comment>
<keyword evidence="6 12" id="KW-1133">Transmembrane helix</keyword>
<dbReference type="InterPro" id="IPR011500">
    <property type="entry name" value="GPCR_3_9-Cys_dom"/>
</dbReference>
<keyword evidence="5 13" id="KW-0732">Signal</keyword>
<dbReference type="GO" id="GO:0004930">
    <property type="term" value="F:G protein-coupled receptor activity"/>
    <property type="evidence" value="ECO:0007669"/>
    <property type="project" value="UniProtKB-KW"/>
</dbReference>
<keyword evidence="11" id="KW-0807">Transducer</keyword>
<evidence type="ECO:0000256" key="13">
    <source>
        <dbReference type="SAM" id="SignalP"/>
    </source>
</evidence>
<dbReference type="PANTHER" id="PTHR24061:SF528">
    <property type="entry name" value="C-FAMILY ODORANT RECEPTOR OLFCD2-RELATED"/>
    <property type="match status" value="1"/>
</dbReference>
<dbReference type="InterPro" id="IPR017978">
    <property type="entry name" value="GPCR_3_C"/>
</dbReference>
<dbReference type="SUPFAM" id="SSF53822">
    <property type="entry name" value="Periplasmic binding protein-like I"/>
    <property type="match status" value="1"/>
</dbReference>
<dbReference type="Gene3D" id="2.10.50.30">
    <property type="entry name" value="GPCR, family 3, nine cysteines domain"/>
    <property type="match status" value="1"/>
</dbReference>
<feature type="chain" id="PRO_5034652602" evidence="13">
    <location>
        <begin position="19"/>
        <end position="852"/>
    </location>
</feature>
<dbReference type="InterPro" id="IPR038550">
    <property type="entry name" value="GPCR_3_9-Cys_sf"/>
</dbReference>
<feature type="signal peptide" evidence="13">
    <location>
        <begin position="1"/>
        <end position="18"/>
    </location>
</feature>
<dbReference type="Pfam" id="PF07562">
    <property type="entry name" value="NCD3G"/>
    <property type="match status" value="1"/>
</dbReference>
<evidence type="ECO:0000256" key="9">
    <source>
        <dbReference type="ARBA" id="ARBA00023170"/>
    </source>
</evidence>
<dbReference type="PANTHER" id="PTHR24061">
    <property type="entry name" value="CALCIUM-SENSING RECEPTOR-RELATED"/>
    <property type="match status" value="1"/>
</dbReference>
<dbReference type="Pfam" id="PF01094">
    <property type="entry name" value="ANF_receptor"/>
    <property type="match status" value="1"/>
</dbReference>
<keyword evidence="3" id="KW-1003">Cell membrane</keyword>
<dbReference type="Ensembl" id="ENSECRT00000033410.1">
    <property type="protein sequence ID" value="ENSECRP00000032687.1"/>
    <property type="gene ID" value="ENSECRG00000022143.1"/>
</dbReference>
<reference evidence="15" key="2">
    <citation type="submission" date="2025-09" db="UniProtKB">
        <authorList>
            <consortium name="Ensembl"/>
        </authorList>
    </citation>
    <scope>IDENTIFICATION</scope>
</reference>
<dbReference type="GeneTree" id="ENSGT01050000244874"/>
<evidence type="ECO:0000313" key="15">
    <source>
        <dbReference type="Ensembl" id="ENSECRP00000032687.1"/>
    </source>
</evidence>
<feature type="transmembrane region" description="Helical" evidence="12">
    <location>
        <begin position="621"/>
        <end position="641"/>
    </location>
</feature>
<feature type="domain" description="G-protein coupled receptors family 3 profile" evidence="14">
    <location>
        <begin position="583"/>
        <end position="847"/>
    </location>
</feature>
<protein>
    <submittedName>
        <fullName evidence="15">Extracellular calcium-sensing receptor-like</fullName>
    </submittedName>
</protein>
<evidence type="ECO:0000256" key="12">
    <source>
        <dbReference type="SAM" id="Phobius"/>
    </source>
</evidence>
<dbReference type="Proteomes" id="UP000694620">
    <property type="component" value="Unassembled WGS sequence"/>
</dbReference>
<sequence>MLEMLLLVLILYVNIIKAEEPVCSLYDAVDTPFLSKDGDIMIAGIFNIHNNENTLAGFKSKPNPEECKVFNEREYQAAKTMIFAIEEINNNSKLLPDITLGYKIYDACSSIQLSIKKTLAVLNDPRRSKFSNLPCSRAPAPVQAVIGMSSTPYTQAVASITNVTFLSSCACLSDRIKYPTLFRTVPSDYYQTRAMAQLLKHFGWNWVGTVRSDNDYGNDGIAGFAQAAQEEGICIEYSAVISSVMTRQKYIKIIRLIKESSAKVVVAYVNSVPMKTFIDELVLENATGLQWVGIPGWVTKRLPAKEEYYKIMGGTIGMAYTNAVIPGLRDYLLNIHPFWNPEDSYLKELWEVIFNCNLNSKDIIKNKCTGTENLRDIKTEYNDENEFRVPSGVYKALYAVAHALHNLYNCKDGQGPFINKTCADKMRVEPWQVLHYLKNVNFTTIYGDNVYFDAYGDPEPKYDVVNWQPGEGGLIKFETVGFYDPTLPEEKRIQMNNVAIVWARGYSEVPKHVCSESCLPGTRKAVRKGQHVCCFDCIPCAEGEISNQTGKKQYICPIRYRSSKEKNQCILKDTEFLSFEEIMGSLLVLFALLGALITISVAVIFILYNETPVVRANNSELSFLLLFSLILCFLCSLTFIGQPSDWSCMLRHTIFGITFALCISCILAKTVVVLMAFRATLPGSNVMKWFGPCQQRLSVVSFTLTQVLICTFWLFLSPPFPHENFASFKEKIILECEVGSMVAFSAMLGYIGFLSAVCFILAFLARKLPDNFNEAQLITFSMLIFCSVWITFIPAYISSPGKYTVAVEIFAILASSFGLLFCIFFPKCYVILLKPEQNTRKHIMGKMPSKSF</sequence>
<feature type="transmembrane region" description="Helical" evidence="12">
    <location>
        <begin position="777"/>
        <end position="797"/>
    </location>
</feature>
<evidence type="ECO:0000256" key="2">
    <source>
        <dbReference type="ARBA" id="ARBA00007242"/>
    </source>
</evidence>
<evidence type="ECO:0000256" key="10">
    <source>
        <dbReference type="ARBA" id="ARBA00023180"/>
    </source>
</evidence>
<feature type="transmembrane region" description="Helical" evidence="12">
    <location>
        <begin position="582"/>
        <end position="609"/>
    </location>
</feature>
<dbReference type="PRINTS" id="PR01535">
    <property type="entry name" value="VOMERONASL2R"/>
</dbReference>
<dbReference type="FunFam" id="3.40.50.2300:FF:000016">
    <property type="entry name" value="Taste 1 receptor member 2"/>
    <property type="match status" value="1"/>
</dbReference>
<organism evidence="15 16">
    <name type="scientific">Erpetoichthys calabaricus</name>
    <name type="common">Rope fish</name>
    <name type="synonym">Calamoichthys calabaricus</name>
    <dbReference type="NCBI Taxonomy" id="27687"/>
    <lineage>
        <taxon>Eukaryota</taxon>
        <taxon>Metazoa</taxon>
        <taxon>Chordata</taxon>
        <taxon>Craniata</taxon>
        <taxon>Vertebrata</taxon>
        <taxon>Euteleostomi</taxon>
        <taxon>Actinopterygii</taxon>
        <taxon>Polypteriformes</taxon>
        <taxon>Polypteridae</taxon>
        <taxon>Erpetoichthys</taxon>
    </lineage>
</organism>
<dbReference type="CDD" id="cd15283">
    <property type="entry name" value="7tmC_V2R_pheromone"/>
    <property type="match status" value="1"/>
</dbReference>
<reference evidence="15" key="1">
    <citation type="submission" date="2025-08" db="UniProtKB">
        <authorList>
            <consortium name="Ensembl"/>
        </authorList>
    </citation>
    <scope>IDENTIFICATION</scope>
</reference>
<evidence type="ECO:0000256" key="6">
    <source>
        <dbReference type="ARBA" id="ARBA00022989"/>
    </source>
</evidence>
<feature type="transmembrane region" description="Helical" evidence="12">
    <location>
        <begin position="747"/>
        <end position="765"/>
    </location>
</feature>
<evidence type="ECO:0000256" key="11">
    <source>
        <dbReference type="ARBA" id="ARBA00023224"/>
    </source>
</evidence>
<keyword evidence="7" id="KW-0297">G-protein coupled receptor</keyword>
<dbReference type="InterPro" id="IPR001828">
    <property type="entry name" value="ANF_lig-bd_rcpt"/>
</dbReference>
<dbReference type="InterPro" id="IPR004073">
    <property type="entry name" value="GPCR_3_vmron_rcpt_2"/>
</dbReference>
<proteinExistence type="inferred from homology"/>
<dbReference type="AlphaFoldDB" id="A0A8C4TMI3"/>
<dbReference type="FunFam" id="2.10.50.30:FF:000002">
    <property type="entry name" value="Vomeronasal 2 receptor, h1"/>
    <property type="match status" value="1"/>
</dbReference>
<evidence type="ECO:0000259" key="14">
    <source>
        <dbReference type="PROSITE" id="PS50259"/>
    </source>
</evidence>
<dbReference type="Pfam" id="PF00003">
    <property type="entry name" value="7tm_3"/>
    <property type="match status" value="1"/>
</dbReference>
<evidence type="ECO:0000313" key="16">
    <source>
        <dbReference type="Proteomes" id="UP000694620"/>
    </source>
</evidence>
<evidence type="ECO:0000256" key="7">
    <source>
        <dbReference type="ARBA" id="ARBA00023040"/>
    </source>
</evidence>
<evidence type="ECO:0000256" key="3">
    <source>
        <dbReference type="ARBA" id="ARBA00022475"/>
    </source>
</evidence>
<dbReference type="InterPro" id="IPR000068">
    <property type="entry name" value="GPCR_3_Ca_sens_rcpt-rel"/>
</dbReference>
<name>A0A8C4TMI3_ERPCA</name>
<dbReference type="PROSITE" id="PS50259">
    <property type="entry name" value="G_PROTEIN_RECEP_F3_4"/>
    <property type="match status" value="1"/>
</dbReference>
<dbReference type="InterPro" id="IPR000337">
    <property type="entry name" value="GPCR_3"/>
</dbReference>
<evidence type="ECO:0000256" key="5">
    <source>
        <dbReference type="ARBA" id="ARBA00022729"/>
    </source>
</evidence>
<feature type="transmembrane region" description="Helical" evidence="12">
    <location>
        <begin position="809"/>
        <end position="832"/>
    </location>
</feature>
<feature type="transmembrane region" description="Helical" evidence="12">
    <location>
        <begin position="653"/>
        <end position="677"/>
    </location>
</feature>
<evidence type="ECO:0000256" key="1">
    <source>
        <dbReference type="ARBA" id="ARBA00004651"/>
    </source>
</evidence>
<dbReference type="Gene3D" id="3.40.50.2300">
    <property type="match status" value="2"/>
</dbReference>
<keyword evidence="8 12" id="KW-0472">Membrane</keyword>
<dbReference type="GO" id="GO:0005886">
    <property type="term" value="C:plasma membrane"/>
    <property type="evidence" value="ECO:0007669"/>
    <property type="project" value="UniProtKB-SubCell"/>
</dbReference>
<feature type="transmembrane region" description="Helical" evidence="12">
    <location>
        <begin position="697"/>
        <end position="716"/>
    </location>
</feature>